<evidence type="ECO:0000313" key="3">
    <source>
        <dbReference type="Proteomes" id="UP001321582"/>
    </source>
</evidence>
<protein>
    <recommendedName>
        <fullName evidence="4">DUF2905 domain-containing protein</fullName>
    </recommendedName>
</protein>
<feature type="transmembrane region" description="Helical" evidence="1">
    <location>
        <begin position="45"/>
        <end position="68"/>
    </location>
</feature>
<dbReference type="PANTHER" id="PTHR36443:SF1">
    <property type="entry name" value="BSR5223 PROTEIN"/>
    <property type="match status" value="1"/>
</dbReference>
<accession>A0AAU9DGB2</accession>
<dbReference type="InterPro" id="IPR021320">
    <property type="entry name" value="DUF2905"/>
</dbReference>
<dbReference type="AlphaFoldDB" id="A0AAU9DGB2"/>
<evidence type="ECO:0000256" key="1">
    <source>
        <dbReference type="SAM" id="Phobius"/>
    </source>
</evidence>
<reference evidence="2 3" key="1">
    <citation type="submission" date="2022-11" db="EMBL/GenBank/DDBJ databases">
        <title>Haliovirga abyssi gen. nov., sp. nov., a mesophilic fermentative bacterium isolated from the Iheya North hydrothermal field and the proposal of Haliovirgaceae fam. nov.</title>
        <authorList>
            <person name="Miyazaki U."/>
            <person name="Tame A."/>
            <person name="Miyazaki J."/>
            <person name="Takai K."/>
            <person name="Sawayama S."/>
            <person name="Kitajima M."/>
            <person name="Okamoto A."/>
            <person name="Nakagawa S."/>
        </authorList>
    </citation>
    <scope>NUCLEOTIDE SEQUENCE [LARGE SCALE GENOMIC DNA]</scope>
    <source>
        <strain evidence="2 3">IC12</strain>
    </source>
</reference>
<keyword evidence="3" id="KW-1185">Reference proteome</keyword>
<dbReference type="Proteomes" id="UP001321582">
    <property type="component" value="Chromosome"/>
</dbReference>
<organism evidence="2 3">
    <name type="scientific">Haliovirga abyssi</name>
    <dbReference type="NCBI Taxonomy" id="2996794"/>
    <lineage>
        <taxon>Bacteria</taxon>
        <taxon>Fusobacteriati</taxon>
        <taxon>Fusobacteriota</taxon>
        <taxon>Fusobacteriia</taxon>
        <taxon>Fusobacteriales</taxon>
        <taxon>Haliovirgaceae</taxon>
        <taxon>Haliovirga</taxon>
    </lineage>
</organism>
<dbReference type="EMBL" id="AP027059">
    <property type="protein sequence ID" value="BDU51278.1"/>
    <property type="molecule type" value="Genomic_DNA"/>
</dbReference>
<dbReference type="Pfam" id="PF11146">
    <property type="entry name" value="DUF2905"/>
    <property type="match status" value="1"/>
</dbReference>
<dbReference type="RefSeq" id="WP_307904141.1">
    <property type="nucleotide sequence ID" value="NZ_AP027059.1"/>
</dbReference>
<gene>
    <name evidence="2" type="ORF">HLVA_18470</name>
</gene>
<keyword evidence="1" id="KW-0812">Transmembrane</keyword>
<evidence type="ECO:0000313" key="2">
    <source>
        <dbReference type="EMBL" id="BDU51278.1"/>
    </source>
</evidence>
<name>A0AAU9DGB2_9FUSO</name>
<feature type="transmembrane region" description="Helical" evidence="1">
    <location>
        <begin position="7"/>
        <end position="25"/>
    </location>
</feature>
<dbReference type="KEGG" id="haby:HLVA_18470"/>
<proteinExistence type="predicted"/>
<keyword evidence="1" id="KW-0472">Membrane</keyword>
<dbReference type="PANTHER" id="PTHR36443">
    <property type="entry name" value="BSR5223 PROTEIN"/>
    <property type="match status" value="1"/>
</dbReference>
<keyword evidence="1" id="KW-1133">Transmembrane helix</keyword>
<sequence>MEGIAKVLIVIGTIIFMLGAILFLFDKVPFIGKLPGDLMIKTKAIKIYIPLTTTVILTVLVTIIINIIKK</sequence>
<evidence type="ECO:0008006" key="4">
    <source>
        <dbReference type="Google" id="ProtNLM"/>
    </source>
</evidence>